<keyword evidence="1" id="KW-0472">Membrane</keyword>
<evidence type="ECO:0000259" key="2">
    <source>
        <dbReference type="Pfam" id="PF20237"/>
    </source>
</evidence>
<keyword evidence="1" id="KW-0812">Transmembrane</keyword>
<keyword evidence="4" id="KW-1185">Reference proteome</keyword>
<dbReference type="AlphaFoldDB" id="A0AAV9HKF9"/>
<feature type="transmembrane region" description="Helical" evidence="1">
    <location>
        <begin position="261"/>
        <end position="278"/>
    </location>
</feature>
<evidence type="ECO:0000313" key="4">
    <source>
        <dbReference type="Proteomes" id="UP001321749"/>
    </source>
</evidence>
<sequence>MANPPLKTKANYHRLASVMTGGKDLAILRRFDELSILSLLSLQAEILHLESQYNRQCERDGVSNDASEAEYSTYFRALHKSREANGEQIRLLDEIQLKVSAYTLQLSKADHPEKSELATLRGWLRDAKGGNNFLDGVEAETWTEENETKYFTIKPAISENDVFTAFLRDVLVGIFHKLCGERMKAGRVIDEESGLMTYEDPRIDKASSIITVIIASVLPVLTIFALDSFKSPKGRIGLIVLFTGVFAAVLAIFSSAKRAEIFAATATFAAIEVVYVGTTPGGSSSTS</sequence>
<reference evidence="3" key="2">
    <citation type="submission" date="2023-06" db="EMBL/GenBank/DDBJ databases">
        <authorList>
            <consortium name="Lawrence Berkeley National Laboratory"/>
            <person name="Mondo S.J."/>
            <person name="Hensen N."/>
            <person name="Bonometti L."/>
            <person name="Westerberg I."/>
            <person name="Brannstrom I.O."/>
            <person name="Guillou S."/>
            <person name="Cros-Aarteil S."/>
            <person name="Calhoun S."/>
            <person name="Haridas S."/>
            <person name="Kuo A."/>
            <person name="Pangilinan J."/>
            <person name="Riley R."/>
            <person name="Labutti K."/>
            <person name="Andreopoulos B."/>
            <person name="Lipzen A."/>
            <person name="Chen C."/>
            <person name="Yanf M."/>
            <person name="Daum C."/>
            <person name="Ng V."/>
            <person name="Clum A."/>
            <person name="Steindorff A."/>
            <person name="Ohm R."/>
            <person name="Martin F."/>
            <person name="Silar P."/>
            <person name="Natvig D."/>
            <person name="Lalanne C."/>
            <person name="Gautier V."/>
            <person name="Ament-Velasquez S.L."/>
            <person name="Kruys A."/>
            <person name="Hutchinson M.I."/>
            <person name="Powell A.J."/>
            <person name="Barry K."/>
            <person name="Miller A.N."/>
            <person name="Grigoriev I.V."/>
            <person name="Debuchy R."/>
            <person name="Gladieux P."/>
            <person name="Thoren M.H."/>
            <person name="Johannesson H."/>
        </authorList>
    </citation>
    <scope>NUCLEOTIDE SEQUENCE</scope>
    <source>
        <strain evidence="3">PSN324</strain>
    </source>
</reference>
<dbReference type="InterPro" id="IPR046529">
    <property type="entry name" value="DUF6594"/>
</dbReference>
<organism evidence="3 4">
    <name type="scientific">Cladorrhinum samala</name>
    <dbReference type="NCBI Taxonomy" id="585594"/>
    <lineage>
        <taxon>Eukaryota</taxon>
        <taxon>Fungi</taxon>
        <taxon>Dikarya</taxon>
        <taxon>Ascomycota</taxon>
        <taxon>Pezizomycotina</taxon>
        <taxon>Sordariomycetes</taxon>
        <taxon>Sordariomycetidae</taxon>
        <taxon>Sordariales</taxon>
        <taxon>Podosporaceae</taxon>
        <taxon>Cladorrhinum</taxon>
    </lineage>
</organism>
<dbReference type="PANTHER" id="PTHR34502:SF5">
    <property type="entry name" value="DUF6594 DOMAIN-CONTAINING PROTEIN"/>
    <property type="match status" value="1"/>
</dbReference>
<reference evidence="3" key="1">
    <citation type="journal article" date="2023" name="Mol. Phylogenet. Evol.">
        <title>Genome-scale phylogeny and comparative genomics of the fungal order Sordariales.</title>
        <authorList>
            <person name="Hensen N."/>
            <person name="Bonometti L."/>
            <person name="Westerberg I."/>
            <person name="Brannstrom I.O."/>
            <person name="Guillou S."/>
            <person name="Cros-Aarteil S."/>
            <person name="Calhoun S."/>
            <person name="Haridas S."/>
            <person name="Kuo A."/>
            <person name="Mondo S."/>
            <person name="Pangilinan J."/>
            <person name="Riley R."/>
            <person name="LaButti K."/>
            <person name="Andreopoulos B."/>
            <person name="Lipzen A."/>
            <person name="Chen C."/>
            <person name="Yan M."/>
            <person name="Daum C."/>
            <person name="Ng V."/>
            <person name="Clum A."/>
            <person name="Steindorff A."/>
            <person name="Ohm R.A."/>
            <person name="Martin F."/>
            <person name="Silar P."/>
            <person name="Natvig D.O."/>
            <person name="Lalanne C."/>
            <person name="Gautier V."/>
            <person name="Ament-Velasquez S.L."/>
            <person name="Kruys A."/>
            <person name="Hutchinson M.I."/>
            <person name="Powell A.J."/>
            <person name="Barry K."/>
            <person name="Miller A.N."/>
            <person name="Grigoriev I.V."/>
            <person name="Debuchy R."/>
            <person name="Gladieux P."/>
            <person name="Hiltunen Thoren M."/>
            <person name="Johannesson H."/>
        </authorList>
    </citation>
    <scope>NUCLEOTIDE SEQUENCE</scope>
    <source>
        <strain evidence="3">PSN324</strain>
    </source>
</reference>
<dbReference type="Pfam" id="PF20237">
    <property type="entry name" value="DUF6594"/>
    <property type="match status" value="1"/>
</dbReference>
<evidence type="ECO:0000256" key="1">
    <source>
        <dbReference type="SAM" id="Phobius"/>
    </source>
</evidence>
<comment type="caution">
    <text evidence="3">The sequence shown here is derived from an EMBL/GenBank/DDBJ whole genome shotgun (WGS) entry which is preliminary data.</text>
</comment>
<feature type="transmembrane region" description="Helical" evidence="1">
    <location>
        <begin position="206"/>
        <end position="224"/>
    </location>
</feature>
<gene>
    <name evidence="3" type="ORF">QBC42DRAFT_330070</name>
</gene>
<dbReference type="EMBL" id="MU864993">
    <property type="protein sequence ID" value="KAK4461299.1"/>
    <property type="molecule type" value="Genomic_DNA"/>
</dbReference>
<dbReference type="PANTHER" id="PTHR34502">
    <property type="entry name" value="DUF6594 DOMAIN-CONTAINING PROTEIN-RELATED"/>
    <property type="match status" value="1"/>
</dbReference>
<proteinExistence type="predicted"/>
<feature type="transmembrane region" description="Helical" evidence="1">
    <location>
        <begin position="236"/>
        <end position="254"/>
    </location>
</feature>
<feature type="domain" description="DUF6594" evidence="2">
    <location>
        <begin position="12"/>
        <end position="273"/>
    </location>
</feature>
<protein>
    <recommendedName>
        <fullName evidence="2">DUF6594 domain-containing protein</fullName>
    </recommendedName>
</protein>
<dbReference type="Proteomes" id="UP001321749">
    <property type="component" value="Unassembled WGS sequence"/>
</dbReference>
<evidence type="ECO:0000313" key="3">
    <source>
        <dbReference type="EMBL" id="KAK4461299.1"/>
    </source>
</evidence>
<accession>A0AAV9HKF9</accession>
<keyword evidence="1" id="KW-1133">Transmembrane helix</keyword>
<name>A0AAV9HKF9_9PEZI</name>